<organism evidence="8 9">
    <name type="scientific">Sphingobium phenoxybenzoativorans</name>
    <dbReference type="NCBI Taxonomy" id="1592790"/>
    <lineage>
        <taxon>Bacteria</taxon>
        <taxon>Pseudomonadati</taxon>
        <taxon>Pseudomonadota</taxon>
        <taxon>Alphaproteobacteria</taxon>
        <taxon>Sphingomonadales</taxon>
        <taxon>Sphingomonadaceae</taxon>
        <taxon>Sphingobium</taxon>
    </lineage>
</organism>
<dbReference type="GO" id="GO:0046872">
    <property type="term" value="F:metal ion binding"/>
    <property type="evidence" value="ECO:0007669"/>
    <property type="project" value="UniProtKB-KW"/>
</dbReference>
<dbReference type="RefSeq" id="WP_212608674.1">
    <property type="nucleotide sequence ID" value="NZ_CP073910.1"/>
</dbReference>
<evidence type="ECO:0000256" key="3">
    <source>
        <dbReference type="ARBA" id="ARBA00022723"/>
    </source>
</evidence>
<dbReference type="AlphaFoldDB" id="A0A975K6G1"/>
<dbReference type="PROSITE" id="PS51462">
    <property type="entry name" value="NUDIX"/>
    <property type="match status" value="1"/>
</dbReference>
<evidence type="ECO:0000256" key="1">
    <source>
        <dbReference type="ARBA" id="ARBA00001936"/>
    </source>
</evidence>
<keyword evidence="4" id="KW-0378">Hydrolase</keyword>
<dbReference type="SUPFAM" id="SSF55811">
    <property type="entry name" value="Nudix"/>
    <property type="match status" value="1"/>
</dbReference>
<dbReference type="KEGG" id="spph:KFK14_18305"/>
<keyword evidence="5" id="KW-0460">Magnesium</keyword>
<evidence type="ECO:0000256" key="5">
    <source>
        <dbReference type="ARBA" id="ARBA00022842"/>
    </source>
</evidence>
<keyword evidence="6" id="KW-0464">Manganese</keyword>
<evidence type="ECO:0000313" key="8">
    <source>
        <dbReference type="EMBL" id="QUT04953.1"/>
    </source>
</evidence>
<reference evidence="8" key="1">
    <citation type="submission" date="2021-04" db="EMBL/GenBank/DDBJ databases">
        <title>Isolation of p-tert-butylphenol degrading bacteria Sphingobium phenoxybenzoativorans Tas13 from active sludge.</title>
        <authorList>
            <person name="Li Y."/>
        </authorList>
    </citation>
    <scope>NUCLEOTIDE SEQUENCE</scope>
    <source>
        <strain evidence="8">Tas13</strain>
    </source>
</reference>
<dbReference type="InterPro" id="IPR015797">
    <property type="entry name" value="NUDIX_hydrolase-like_dom_sf"/>
</dbReference>
<evidence type="ECO:0000256" key="4">
    <source>
        <dbReference type="ARBA" id="ARBA00022801"/>
    </source>
</evidence>
<comment type="cofactor">
    <cofactor evidence="1">
        <name>Mn(2+)</name>
        <dbReference type="ChEBI" id="CHEBI:29035"/>
    </cofactor>
</comment>
<comment type="cofactor">
    <cofactor evidence="2">
        <name>Mg(2+)</name>
        <dbReference type="ChEBI" id="CHEBI:18420"/>
    </cofactor>
</comment>
<dbReference type="InterPro" id="IPR045121">
    <property type="entry name" value="CoAse"/>
</dbReference>
<evidence type="ECO:0000256" key="6">
    <source>
        <dbReference type="ARBA" id="ARBA00023211"/>
    </source>
</evidence>
<dbReference type="Gene3D" id="3.90.79.10">
    <property type="entry name" value="Nucleoside Triphosphate Pyrophosphohydrolase"/>
    <property type="match status" value="1"/>
</dbReference>
<dbReference type="Pfam" id="PF00293">
    <property type="entry name" value="NUDIX"/>
    <property type="match status" value="1"/>
</dbReference>
<dbReference type="Proteomes" id="UP000681425">
    <property type="component" value="Chromosome"/>
</dbReference>
<name>A0A975K6G1_9SPHN</name>
<dbReference type="GO" id="GO:0010945">
    <property type="term" value="F:coenzyme A diphosphatase activity"/>
    <property type="evidence" value="ECO:0007669"/>
    <property type="project" value="InterPro"/>
</dbReference>
<keyword evidence="9" id="KW-1185">Reference proteome</keyword>
<dbReference type="PANTHER" id="PTHR12992">
    <property type="entry name" value="NUDIX HYDROLASE"/>
    <property type="match status" value="1"/>
</dbReference>
<dbReference type="InterPro" id="IPR000086">
    <property type="entry name" value="NUDIX_hydrolase_dom"/>
</dbReference>
<protein>
    <submittedName>
        <fullName evidence="8">CoA pyrophosphatase</fullName>
    </submittedName>
</protein>
<feature type="domain" description="Nudix hydrolase" evidence="7">
    <location>
        <begin position="37"/>
        <end position="168"/>
    </location>
</feature>
<dbReference type="EMBL" id="CP073910">
    <property type="protein sequence ID" value="QUT04953.1"/>
    <property type="molecule type" value="Genomic_DNA"/>
</dbReference>
<sequence length="204" mass="22553">MTLADRLRFQLKEGHAHEAMLVPAEVRDPRIVGDIALSPAAVLVAITDRPEPGLILTQRSAALRKHPGQIAFPGGRVDQSDAGEIAAALREAEEEIALPRDAVDIIGVSDRYHTFTGFDIVTVLGVVPPDLPLIAQPEEVDSWFELPLAYALDPVNRMRRTMEFQGTARSYYEIMWEDRRIWGVTAAILANLSKRLGYDRADAA</sequence>
<evidence type="ECO:0000259" key="7">
    <source>
        <dbReference type="PROSITE" id="PS51462"/>
    </source>
</evidence>
<dbReference type="NCBIfam" id="NF007980">
    <property type="entry name" value="PRK10707.1"/>
    <property type="match status" value="1"/>
</dbReference>
<gene>
    <name evidence="8" type="ORF">KFK14_18305</name>
</gene>
<accession>A0A975K6G1</accession>
<proteinExistence type="predicted"/>
<keyword evidence="3" id="KW-0479">Metal-binding</keyword>
<dbReference type="PANTHER" id="PTHR12992:SF11">
    <property type="entry name" value="MITOCHONDRIAL COENZYME A DIPHOSPHATASE NUDT8"/>
    <property type="match status" value="1"/>
</dbReference>
<dbReference type="CDD" id="cd03426">
    <property type="entry name" value="NUDIX_CoAse_Nudt7"/>
    <property type="match status" value="1"/>
</dbReference>
<evidence type="ECO:0000313" key="9">
    <source>
        <dbReference type="Proteomes" id="UP000681425"/>
    </source>
</evidence>
<evidence type="ECO:0000256" key="2">
    <source>
        <dbReference type="ARBA" id="ARBA00001946"/>
    </source>
</evidence>